<accession>A0A8E2I7W9</accession>
<dbReference type="EMBL" id="MTLA01000172">
    <property type="protein sequence ID" value="OOP67683.1"/>
    <property type="molecule type" value="Genomic_DNA"/>
</dbReference>
<evidence type="ECO:0008006" key="3">
    <source>
        <dbReference type="Google" id="ProtNLM"/>
    </source>
</evidence>
<comment type="caution">
    <text evidence="1">The sequence shown here is derived from an EMBL/GenBank/DDBJ whole genome shotgun (WGS) entry which is preliminary data.</text>
</comment>
<name>A0A8E2I7W9_9BACI</name>
<evidence type="ECO:0000313" key="2">
    <source>
        <dbReference type="Proteomes" id="UP000189761"/>
    </source>
</evidence>
<reference evidence="1 2" key="1">
    <citation type="submission" date="2017-01" db="EMBL/GenBank/DDBJ databases">
        <title>Draft genome sequence of Bacillus oleronius.</title>
        <authorList>
            <person name="Allam M."/>
        </authorList>
    </citation>
    <scope>NUCLEOTIDE SEQUENCE [LARGE SCALE GENOMIC DNA]</scope>
    <source>
        <strain evidence="1 2">DSM 9356</strain>
    </source>
</reference>
<organism evidence="1 2">
    <name type="scientific">Heyndrickxia oleronia</name>
    <dbReference type="NCBI Taxonomy" id="38875"/>
    <lineage>
        <taxon>Bacteria</taxon>
        <taxon>Bacillati</taxon>
        <taxon>Bacillota</taxon>
        <taxon>Bacilli</taxon>
        <taxon>Bacillales</taxon>
        <taxon>Bacillaceae</taxon>
        <taxon>Heyndrickxia</taxon>
    </lineage>
</organism>
<sequence length="112" mass="13108">MDSFFERLIQELDNRKHLNALFPNRPIMIKFVCDKEEWGLYISKNSCSIMKKDIGESNLEIHASKPILCHLLNGHIRLSQLVKNNELTLYGSYRLSLLLESILWLSKDYQIA</sequence>
<dbReference type="InterPro" id="IPR036527">
    <property type="entry name" value="SCP2_sterol-bd_dom_sf"/>
</dbReference>
<dbReference type="AlphaFoldDB" id="A0A8E2I7W9"/>
<dbReference type="RefSeq" id="WP_058002796.1">
    <property type="nucleotide sequence ID" value="NZ_CP065424.1"/>
</dbReference>
<protein>
    <recommendedName>
        <fullName evidence="3">SCP2 domain-containing protein</fullName>
    </recommendedName>
</protein>
<keyword evidence="2" id="KW-1185">Reference proteome</keyword>
<dbReference type="Proteomes" id="UP000189761">
    <property type="component" value="Unassembled WGS sequence"/>
</dbReference>
<gene>
    <name evidence="1" type="ORF">BWZ43_14525</name>
</gene>
<proteinExistence type="predicted"/>
<evidence type="ECO:0000313" key="1">
    <source>
        <dbReference type="EMBL" id="OOP67683.1"/>
    </source>
</evidence>
<dbReference type="SUPFAM" id="SSF55718">
    <property type="entry name" value="SCP-like"/>
    <property type="match status" value="1"/>
</dbReference>